<name>A0A100XH35_MYCTH</name>
<feature type="region of interest" description="Disordered" evidence="1">
    <location>
        <begin position="46"/>
        <end position="70"/>
    </location>
</feature>
<reference evidence="2 3" key="1">
    <citation type="journal article" date="2016" name="Genome Announc.">
        <title>Draft Genome Sequences of Five Rapidly Growing Mycobacterium Species, M. thermoresistibile, M. fortuitum subsp. acetamidolyticum, M. canariasense, M. brisbanense, and M. novocastrense.</title>
        <authorList>
            <person name="Katahira K."/>
            <person name="Ogura Y."/>
            <person name="Gotoh Y."/>
            <person name="Hayashi T."/>
        </authorList>
    </citation>
    <scope>NUCLEOTIDE SEQUENCE [LARGE SCALE GENOMIC DNA]</scope>
    <source>
        <strain evidence="2 3">JCM6362</strain>
    </source>
</reference>
<gene>
    <name evidence="2" type="ORF">RMCT_3499</name>
</gene>
<evidence type="ECO:0000256" key="1">
    <source>
        <dbReference type="SAM" id="MobiDB-lite"/>
    </source>
</evidence>
<sequence length="70" mass="7077">MFTGPVSLALAYSESPPPGRAAGESSPPLAIDTDTTAVTAITASNATPPSAHFQPLPRFFGGIPPDHCNG</sequence>
<dbReference type="Proteomes" id="UP000069654">
    <property type="component" value="Unassembled WGS sequence"/>
</dbReference>
<comment type="caution">
    <text evidence="2">The sequence shown here is derived from an EMBL/GenBank/DDBJ whole genome shotgun (WGS) entry which is preliminary data.</text>
</comment>
<organism evidence="2 3">
    <name type="scientific">Mycolicibacterium thermoresistibile</name>
    <name type="common">Mycobacterium thermoresistibile</name>
    <dbReference type="NCBI Taxonomy" id="1797"/>
    <lineage>
        <taxon>Bacteria</taxon>
        <taxon>Bacillati</taxon>
        <taxon>Actinomycetota</taxon>
        <taxon>Actinomycetes</taxon>
        <taxon>Mycobacteriales</taxon>
        <taxon>Mycobacteriaceae</taxon>
        <taxon>Mycolicibacterium</taxon>
    </lineage>
</organism>
<evidence type="ECO:0000313" key="3">
    <source>
        <dbReference type="Proteomes" id="UP000069654"/>
    </source>
</evidence>
<proteinExistence type="predicted"/>
<accession>A0A100XH35</accession>
<dbReference type="EMBL" id="BCTB01000047">
    <property type="protein sequence ID" value="GAT16530.1"/>
    <property type="molecule type" value="Genomic_DNA"/>
</dbReference>
<reference evidence="3" key="2">
    <citation type="submission" date="2016-02" db="EMBL/GenBank/DDBJ databases">
        <title>Draft genome sequence of five rapidly growing Mycobacterium species.</title>
        <authorList>
            <person name="Katahira K."/>
            <person name="Gotou Y."/>
            <person name="Iida K."/>
            <person name="Ogura Y."/>
            <person name="Hayashi T."/>
        </authorList>
    </citation>
    <scope>NUCLEOTIDE SEQUENCE [LARGE SCALE GENOMIC DNA]</scope>
    <source>
        <strain evidence="3">JCM6362</strain>
    </source>
</reference>
<protein>
    <submittedName>
        <fullName evidence="2">Uncharacterized protein</fullName>
    </submittedName>
</protein>
<evidence type="ECO:0000313" key="2">
    <source>
        <dbReference type="EMBL" id="GAT16530.1"/>
    </source>
</evidence>
<dbReference type="AlphaFoldDB" id="A0A100XH35"/>